<dbReference type="InterPro" id="IPR020846">
    <property type="entry name" value="MFS_dom"/>
</dbReference>
<keyword evidence="5 6" id="KW-0472">Membrane</keyword>
<feature type="transmembrane region" description="Helical" evidence="6">
    <location>
        <begin position="115"/>
        <end position="135"/>
    </location>
</feature>
<dbReference type="PANTHER" id="PTHR42718">
    <property type="entry name" value="MAJOR FACILITATOR SUPERFAMILY MULTIDRUG TRANSPORTER MFSC"/>
    <property type="match status" value="1"/>
</dbReference>
<evidence type="ECO:0000259" key="7">
    <source>
        <dbReference type="PROSITE" id="PS50850"/>
    </source>
</evidence>
<feature type="transmembrane region" description="Helical" evidence="6">
    <location>
        <begin position="413"/>
        <end position="434"/>
    </location>
</feature>
<feature type="transmembrane region" description="Helical" evidence="6">
    <location>
        <begin position="446"/>
        <end position="470"/>
    </location>
</feature>
<evidence type="ECO:0000313" key="9">
    <source>
        <dbReference type="Proteomes" id="UP000069443"/>
    </source>
</evidence>
<keyword evidence="9" id="KW-1185">Reference proteome</keyword>
<evidence type="ECO:0000256" key="1">
    <source>
        <dbReference type="ARBA" id="ARBA00004651"/>
    </source>
</evidence>
<dbReference type="GO" id="GO:0022857">
    <property type="term" value="F:transmembrane transporter activity"/>
    <property type="evidence" value="ECO:0007669"/>
    <property type="project" value="InterPro"/>
</dbReference>
<feature type="transmembrane region" description="Helical" evidence="6">
    <location>
        <begin position="90"/>
        <end position="109"/>
    </location>
</feature>
<evidence type="ECO:0000256" key="3">
    <source>
        <dbReference type="ARBA" id="ARBA00022692"/>
    </source>
</evidence>
<dbReference type="OrthoDB" id="4484751at2"/>
<dbReference type="InterPro" id="IPR036259">
    <property type="entry name" value="MFS_trans_sf"/>
</dbReference>
<feature type="transmembrane region" description="Helical" evidence="6">
    <location>
        <begin position="311"/>
        <end position="336"/>
    </location>
</feature>
<evidence type="ECO:0000256" key="5">
    <source>
        <dbReference type="ARBA" id="ARBA00023136"/>
    </source>
</evidence>
<dbReference type="PROSITE" id="PS51257">
    <property type="entry name" value="PROKAR_LIPOPROTEIN"/>
    <property type="match status" value="1"/>
</dbReference>
<feature type="transmembrane region" description="Helical" evidence="6">
    <location>
        <begin position="373"/>
        <end position="392"/>
    </location>
</feature>
<feature type="transmembrane region" description="Helical" evidence="6">
    <location>
        <begin position="275"/>
        <end position="299"/>
    </location>
</feature>
<sequence>MSLRDSRVSRGAPADRRTRAGAILAAVISCVAAFKGLNESVTPPALPILQEEFQVPGSTISWVLTGMLLTGTIATPIASRLGEVWDKRRTLLCVLAIVATGTLMSALSVSIEMLIIGQLLQGVGLSTVPLAIGIIRDTQSEARTKSANGILVGAIYGSTAAGTMVAGPIADHLSYRWLFWVPFIALAGCMAAVWCFVPRTARTSGKRPSIDVAGSVLLAIGLACILLALTFAPGWGWRSGHLLLLFAAGLVAIIAFVRVELTVDDPLIDLRLMRSFTVVASSGLMFLAGYCINATLINIPVQTQLPVSTGYGLGGSATVTSVILVTTTLIGLTAPLISVLDRLIGSRFASSIGPISILGGAVLMLTAGHRGSLAVVFLATSFVIFGLTVSMTQSLNLVVTGVPANKVTEFNGLNFAIQAVAGTIGAQVSGAALTVDGGEAGAPPPWSGFAISWGISGVIAIAALVLVLALRTPKVSAP</sequence>
<evidence type="ECO:0000313" key="8">
    <source>
        <dbReference type="EMBL" id="GAS98273.1"/>
    </source>
</evidence>
<comment type="subcellular location">
    <subcellularLocation>
        <location evidence="1">Cell membrane</location>
        <topology evidence="1">Multi-pass membrane protein</topology>
    </subcellularLocation>
</comment>
<gene>
    <name evidence="8" type="ORF">RMCC_5238</name>
</gene>
<dbReference type="Pfam" id="PF07690">
    <property type="entry name" value="MFS_1"/>
    <property type="match status" value="1"/>
</dbReference>
<dbReference type="PANTHER" id="PTHR42718:SF9">
    <property type="entry name" value="MAJOR FACILITATOR SUPERFAMILY MULTIDRUG TRANSPORTER MFSC"/>
    <property type="match status" value="1"/>
</dbReference>
<dbReference type="InterPro" id="IPR011701">
    <property type="entry name" value="MFS"/>
</dbReference>
<feature type="domain" description="Major facilitator superfamily (MFS) profile" evidence="7">
    <location>
        <begin position="24"/>
        <end position="475"/>
    </location>
</feature>
<dbReference type="EMBL" id="BCSY01000081">
    <property type="protein sequence ID" value="GAS98273.1"/>
    <property type="molecule type" value="Genomic_DNA"/>
</dbReference>
<comment type="caution">
    <text evidence="8">The sequence shown here is derived from an EMBL/GenBank/DDBJ whole genome shotgun (WGS) entry which is preliminary data.</text>
</comment>
<accession>A0A100WI83</accession>
<dbReference type="SUPFAM" id="SSF103473">
    <property type="entry name" value="MFS general substrate transporter"/>
    <property type="match status" value="2"/>
</dbReference>
<protein>
    <submittedName>
        <fullName evidence="8">Major Facilitator superfamily protein</fullName>
    </submittedName>
</protein>
<dbReference type="STRING" id="228230.RMCC_5238"/>
<feature type="transmembrane region" description="Helical" evidence="6">
    <location>
        <begin position="20"/>
        <end position="37"/>
    </location>
</feature>
<evidence type="ECO:0000256" key="4">
    <source>
        <dbReference type="ARBA" id="ARBA00022989"/>
    </source>
</evidence>
<proteinExistence type="predicted"/>
<keyword evidence="3 6" id="KW-0812">Transmembrane</keyword>
<feature type="transmembrane region" description="Helical" evidence="6">
    <location>
        <begin position="209"/>
        <end position="231"/>
    </location>
</feature>
<keyword evidence="2" id="KW-0813">Transport</keyword>
<dbReference type="Gene3D" id="1.20.1250.20">
    <property type="entry name" value="MFS general substrate transporter like domains"/>
    <property type="match status" value="2"/>
</dbReference>
<evidence type="ECO:0000256" key="2">
    <source>
        <dbReference type="ARBA" id="ARBA00022448"/>
    </source>
</evidence>
<reference evidence="9" key="2">
    <citation type="submission" date="2016-02" db="EMBL/GenBank/DDBJ databases">
        <title>Draft genome sequence of five rapidly growing Mycobacterium species.</title>
        <authorList>
            <person name="Katahira K."/>
            <person name="Gotou Y."/>
            <person name="Iida K."/>
            <person name="Ogura Y."/>
            <person name="Hayashi T."/>
        </authorList>
    </citation>
    <scope>NUCLEOTIDE SEQUENCE [LARGE SCALE GENOMIC DNA]</scope>
    <source>
        <strain evidence="9">JCM15298</strain>
    </source>
</reference>
<feature type="transmembrane region" description="Helical" evidence="6">
    <location>
        <begin position="147"/>
        <end position="165"/>
    </location>
</feature>
<feature type="transmembrane region" description="Helical" evidence="6">
    <location>
        <begin position="177"/>
        <end position="197"/>
    </location>
</feature>
<dbReference type="AlphaFoldDB" id="A0A100WI83"/>
<dbReference type="PROSITE" id="PS50850">
    <property type="entry name" value="MFS"/>
    <property type="match status" value="1"/>
</dbReference>
<feature type="transmembrane region" description="Helical" evidence="6">
    <location>
        <begin position="348"/>
        <end position="367"/>
    </location>
</feature>
<feature type="transmembrane region" description="Helical" evidence="6">
    <location>
        <begin position="243"/>
        <end position="263"/>
    </location>
</feature>
<feature type="transmembrane region" description="Helical" evidence="6">
    <location>
        <begin position="57"/>
        <end position="78"/>
    </location>
</feature>
<keyword evidence="4 6" id="KW-1133">Transmembrane helix</keyword>
<name>A0A100WI83_MYCCR</name>
<dbReference type="GO" id="GO:0005886">
    <property type="term" value="C:plasma membrane"/>
    <property type="evidence" value="ECO:0007669"/>
    <property type="project" value="UniProtKB-SubCell"/>
</dbReference>
<dbReference type="Proteomes" id="UP000069443">
    <property type="component" value="Unassembled WGS sequence"/>
</dbReference>
<reference evidence="9" key="1">
    <citation type="journal article" date="2016" name="Genome Announc.">
        <title>Draft Genome Sequences of Five Rapidly Growing Mycobacterium Species, M. thermoresistibile, M. fortuitum subsp. acetamidolyticum, M. canariasense, M. brisbanense, and M. novocastrense.</title>
        <authorList>
            <person name="Katahira K."/>
            <person name="Ogura Y."/>
            <person name="Gotoh Y."/>
            <person name="Hayashi T."/>
        </authorList>
    </citation>
    <scope>NUCLEOTIDE SEQUENCE [LARGE SCALE GENOMIC DNA]</scope>
    <source>
        <strain evidence="9">JCM15298</strain>
    </source>
</reference>
<evidence type="ECO:0000256" key="6">
    <source>
        <dbReference type="SAM" id="Phobius"/>
    </source>
</evidence>
<organism evidence="8 9">
    <name type="scientific">Mycolicibacterium canariasense</name>
    <name type="common">Mycobacterium canariasense</name>
    <dbReference type="NCBI Taxonomy" id="228230"/>
    <lineage>
        <taxon>Bacteria</taxon>
        <taxon>Bacillati</taxon>
        <taxon>Actinomycetota</taxon>
        <taxon>Actinomycetes</taxon>
        <taxon>Mycobacteriales</taxon>
        <taxon>Mycobacteriaceae</taxon>
        <taxon>Mycolicibacterium</taxon>
    </lineage>
</organism>